<feature type="region of interest" description="Disordered" evidence="1">
    <location>
        <begin position="97"/>
        <end position="119"/>
    </location>
</feature>
<keyword evidence="3" id="KW-1185">Reference proteome</keyword>
<evidence type="ECO:0000256" key="1">
    <source>
        <dbReference type="SAM" id="MobiDB-lite"/>
    </source>
</evidence>
<feature type="compositionally biased region" description="Low complexity" evidence="1">
    <location>
        <begin position="59"/>
        <end position="79"/>
    </location>
</feature>
<feature type="region of interest" description="Disordered" evidence="1">
    <location>
        <begin position="299"/>
        <end position="321"/>
    </location>
</feature>
<sequence>MPAPTHNPPSRSASKNDAASNSSVPQSPASADSMTIVASGYSSPSPSATAITIPSSAYRPPSRSNPTTTTRMTPAPMSPDSNHIKFKSQEQIYELFARPTLGATRQKRQRTPSTADISRWRDDVEEARARALVNQGSDNGDQSSTDVDVLSTSSGRALSNYSGSMVVGSLSPPGLGRAGSSIGGVATVTLNVAFNTIRSGNPQYIPHEAQYEGFAPTDAFPSNPRVNNPQDGSAMERYLDSQREQPGRITVPRTVQGGGNISSHAGGSGGSSGVEGRLELETEKDVLLQRLRSLDERLKQVQEGKSHKRSSLSYVDTNEEQ</sequence>
<feature type="compositionally biased region" description="Polar residues" evidence="1">
    <location>
        <begin position="311"/>
        <end position="321"/>
    </location>
</feature>
<feature type="compositionally biased region" description="Polar residues" evidence="1">
    <location>
        <begin position="40"/>
        <end position="55"/>
    </location>
</feature>
<dbReference type="AlphaFoldDB" id="A0AAD4D8I1"/>
<feature type="compositionally biased region" description="Polar residues" evidence="1">
    <location>
        <begin position="24"/>
        <end position="33"/>
    </location>
</feature>
<name>A0AAD4D8I1_9FUNG</name>
<organism evidence="2 3">
    <name type="scientific">Linnemannia exigua</name>
    <dbReference type="NCBI Taxonomy" id="604196"/>
    <lineage>
        <taxon>Eukaryota</taxon>
        <taxon>Fungi</taxon>
        <taxon>Fungi incertae sedis</taxon>
        <taxon>Mucoromycota</taxon>
        <taxon>Mortierellomycotina</taxon>
        <taxon>Mortierellomycetes</taxon>
        <taxon>Mortierellales</taxon>
        <taxon>Mortierellaceae</taxon>
        <taxon>Linnemannia</taxon>
    </lineage>
</organism>
<feature type="region of interest" description="Disordered" evidence="1">
    <location>
        <begin position="1"/>
        <end position="83"/>
    </location>
</feature>
<protein>
    <submittedName>
        <fullName evidence="2">Uncharacterized protein</fullName>
    </submittedName>
</protein>
<proteinExistence type="predicted"/>
<evidence type="ECO:0000313" key="3">
    <source>
        <dbReference type="Proteomes" id="UP001194580"/>
    </source>
</evidence>
<dbReference type="Proteomes" id="UP001194580">
    <property type="component" value="Unassembled WGS sequence"/>
</dbReference>
<dbReference type="EMBL" id="JAAAIL010001089">
    <property type="protein sequence ID" value="KAG0271673.1"/>
    <property type="molecule type" value="Genomic_DNA"/>
</dbReference>
<accession>A0AAD4D8I1</accession>
<feature type="compositionally biased region" description="Low complexity" evidence="1">
    <location>
        <begin position="10"/>
        <end position="23"/>
    </location>
</feature>
<reference evidence="2" key="1">
    <citation type="journal article" date="2020" name="Fungal Divers.">
        <title>Resolving the Mortierellaceae phylogeny through synthesis of multi-gene phylogenetics and phylogenomics.</title>
        <authorList>
            <person name="Vandepol N."/>
            <person name="Liber J."/>
            <person name="Desiro A."/>
            <person name="Na H."/>
            <person name="Kennedy M."/>
            <person name="Barry K."/>
            <person name="Grigoriev I.V."/>
            <person name="Miller A.N."/>
            <person name="O'Donnell K."/>
            <person name="Stajich J.E."/>
            <person name="Bonito G."/>
        </authorList>
    </citation>
    <scope>NUCLEOTIDE SEQUENCE</scope>
    <source>
        <strain evidence="2">NRRL 28262</strain>
    </source>
</reference>
<evidence type="ECO:0000313" key="2">
    <source>
        <dbReference type="EMBL" id="KAG0271673.1"/>
    </source>
</evidence>
<feature type="compositionally biased region" description="Gly residues" evidence="1">
    <location>
        <begin position="256"/>
        <end position="273"/>
    </location>
</feature>
<feature type="region of interest" description="Disordered" evidence="1">
    <location>
        <begin position="243"/>
        <end position="278"/>
    </location>
</feature>
<comment type="caution">
    <text evidence="2">The sequence shown here is derived from an EMBL/GenBank/DDBJ whole genome shotgun (WGS) entry which is preliminary data.</text>
</comment>
<gene>
    <name evidence="2" type="ORF">BGZ95_000475</name>
</gene>